<dbReference type="PANTHER" id="PTHR15493">
    <property type="entry name" value="F-BOX ONLY PROTEIN 5 AND 43"/>
    <property type="match status" value="1"/>
</dbReference>
<sequence>MEESQQLQFPIRGNNNNKPLNVSGGNDGSGQFTDSGYTSYHSISASGSVARSVLATIEEDNEADSSFEEARSSEDIFQMGGGSNVLTPTTAASIERISNFHLTTPNSTGKPVGQHRGLVRKPTFDNLFEQYTPKKADYGPPCRTTQTPVRSDRKVELGSQTPRKNKASAKRKLGEFREKLYSDGDALELAPPRDLNDSLEGDCKKLDQEDISPIYHTKRRRSSVIDLIRSSTPKTASLRSNFHVEVRENIDWDAVQQGKASGRGGKSRALRKFQSFSPSKMHSYKKRDVLQEKSVIANRRAPFQRQDALRQVSLEQDLSKQSTPQKAQESSLDKSFELPLEGLITPSKQSNLGVLLDAPILVQPSSEADFKESDLEQQISQIPSFEECAYPQTPSKQTLSLDDSGVIRHAPVCTEVNKSIPSILGTESPSFVSLSIPKTPTSTNKSRNRLKRLSSTKKDKPRSKPPSPIHRAQPFIPGTYRRPSYVNVERLNILKWLNEHDKDALGIVLDYLNDSDLVRVVRVSTGWRDIIEHHRPSYRRLRAHFAREKEVKENLSFPSFVSREGSLLGKTGGSLLSSFGDSSKEIAVSLPRQPFSLCNSIDSNQSVGGELRRSGSVQRSPPVSPSKRKFRENQKIASHLKKSERLKPCPRCEKPSRVVLTKSSIKLAMATGSLDSSTTRTVASGKLDRSYTLPDSLMGSSATSMIAAAALDCTSTTIGSPQSPTNPDRIRRNLFSTSLLPRSQSVDARTPVTRSPRRRRSTDVQGTSVSLLERKNGKTKSAEAIQCDYAVCSGKNCGFMFCIKCLCEYHPSSVCKDLAPNSPSKEDEPAHNVACSKQSRRSLLRLRK</sequence>
<evidence type="ECO:0000313" key="2">
    <source>
        <dbReference type="EMBL" id="EAT36102.1"/>
    </source>
</evidence>
<feature type="region of interest" description="Disordered" evidence="1">
    <location>
        <begin position="434"/>
        <end position="476"/>
    </location>
</feature>
<feature type="region of interest" description="Disordered" evidence="1">
    <location>
        <begin position="132"/>
        <end position="171"/>
    </location>
</feature>
<evidence type="ECO:0000313" key="3">
    <source>
        <dbReference type="Proteomes" id="UP000682892"/>
    </source>
</evidence>
<reference evidence="2" key="1">
    <citation type="submission" date="2005-10" db="EMBL/GenBank/DDBJ databases">
        <authorList>
            <person name="Loftus B.J."/>
            <person name="Nene V.M."/>
            <person name="Hannick L.I."/>
            <person name="Bidwell S."/>
            <person name="Haas B."/>
            <person name="Amedeo P."/>
            <person name="Orvis J."/>
            <person name="Wortman J.R."/>
            <person name="White O.R."/>
            <person name="Salzberg S."/>
            <person name="Shumway M."/>
            <person name="Koo H."/>
            <person name="Zhao Y."/>
            <person name="Holmes M."/>
            <person name="Miller J."/>
            <person name="Schatz M."/>
            <person name="Pop M."/>
            <person name="Pai G."/>
            <person name="Utterback T."/>
            <person name="Rogers Y.-H."/>
            <person name="Kravitz S."/>
            <person name="Fraser C.M."/>
        </authorList>
    </citation>
    <scope>NUCLEOTIDE SEQUENCE</scope>
    <source>
        <strain evidence="2">Liverpool</strain>
    </source>
</reference>
<feature type="compositionally biased region" description="Basic residues" evidence="1">
    <location>
        <begin position="838"/>
        <end position="848"/>
    </location>
</feature>
<dbReference type="GO" id="GO:0005634">
    <property type="term" value="C:nucleus"/>
    <property type="evidence" value="ECO:0007669"/>
    <property type="project" value="TreeGrafter"/>
</dbReference>
<dbReference type="GO" id="GO:0045835">
    <property type="term" value="P:negative regulation of meiotic nuclear division"/>
    <property type="evidence" value="ECO:0007669"/>
    <property type="project" value="InterPro"/>
</dbReference>
<feature type="compositionally biased region" description="Polar residues" evidence="1">
    <location>
        <begin position="434"/>
        <end position="445"/>
    </location>
</feature>
<dbReference type="HOGENOM" id="CLU_017055_0_0_1"/>
<reference evidence="2" key="3">
    <citation type="submission" date="2012-09" db="EMBL/GenBank/DDBJ databases">
        <authorList>
            <consortium name="VectorBase"/>
        </authorList>
    </citation>
    <scope>NUCLEOTIDE SEQUENCE</scope>
    <source>
        <strain evidence="2">Liverpool</strain>
    </source>
</reference>
<accession>A0A1S4FU80</accession>
<feature type="compositionally biased region" description="Basic residues" evidence="1">
    <location>
        <begin position="446"/>
        <end position="463"/>
    </location>
</feature>
<proteinExistence type="predicted"/>
<reference evidence="2" key="2">
    <citation type="journal article" date="2007" name="Science">
        <title>Genome sequence of Aedes aegypti, a major arbovirus vector.</title>
        <authorList>
            <person name="Nene V."/>
            <person name="Wortman J.R."/>
            <person name="Lawson D."/>
            <person name="Haas B."/>
            <person name="Kodira C."/>
            <person name="Tu Z.J."/>
            <person name="Loftus B."/>
            <person name="Xi Z."/>
            <person name="Megy K."/>
            <person name="Grabherr M."/>
            <person name="Ren Q."/>
            <person name="Zdobnov E.M."/>
            <person name="Lobo N.F."/>
            <person name="Campbell K.S."/>
            <person name="Brown S.E."/>
            <person name="Bonaldo M.F."/>
            <person name="Zhu J."/>
            <person name="Sinkins S.P."/>
            <person name="Hogenkamp D.G."/>
            <person name="Amedeo P."/>
            <person name="Arensburger P."/>
            <person name="Atkinson P.W."/>
            <person name="Bidwell S."/>
            <person name="Biedler J."/>
            <person name="Birney E."/>
            <person name="Bruggner R.V."/>
            <person name="Costas J."/>
            <person name="Coy M.R."/>
            <person name="Crabtree J."/>
            <person name="Crawford M."/>
            <person name="Debruyn B."/>
            <person name="Decaprio D."/>
            <person name="Eiglmeier K."/>
            <person name="Eisenstadt E."/>
            <person name="El-Dorry H."/>
            <person name="Gelbart W.M."/>
            <person name="Gomes S.L."/>
            <person name="Hammond M."/>
            <person name="Hannick L.I."/>
            <person name="Hogan J.R."/>
            <person name="Holmes M.H."/>
            <person name="Jaffe D."/>
            <person name="Johnston J.S."/>
            <person name="Kennedy R.C."/>
            <person name="Koo H."/>
            <person name="Kravitz S."/>
            <person name="Kriventseva E.V."/>
            <person name="Kulp D."/>
            <person name="Labutti K."/>
            <person name="Lee E."/>
            <person name="Li S."/>
            <person name="Lovin D.D."/>
            <person name="Mao C."/>
            <person name="Mauceli E."/>
            <person name="Menck C.F."/>
            <person name="Miller J.R."/>
            <person name="Montgomery P."/>
            <person name="Mori A."/>
            <person name="Nascimento A.L."/>
            <person name="Naveira H.F."/>
            <person name="Nusbaum C."/>
            <person name="O'leary S."/>
            <person name="Orvis J."/>
            <person name="Pertea M."/>
            <person name="Quesneville H."/>
            <person name="Reidenbach K.R."/>
            <person name="Rogers Y.H."/>
            <person name="Roth C.W."/>
            <person name="Schneider J.R."/>
            <person name="Schatz M."/>
            <person name="Shumway M."/>
            <person name="Stanke M."/>
            <person name="Stinson E.O."/>
            <person name="Tubio J.M."/>
            <person name="Vanzee J.P."/>
            <person name="Verjovski-Almeida S."/>
            <person name="Werner D."/>
            <person name="White O."/>
            <person name="Wyder S."/>
            <person name="Zeng Q."/>
            <person name="Zhao Q."/>
            <person name="Zhao Y."/>
            <person name="Hill C.A."/>
            <person name="Raikhel A.S."/>
            <person name="Soares M.B."/>
            <person name="Knudson D.L."/>
            <person name="Lee N.H."/>
            <person name="Galagan J."/>
            <person name="Salzberg S.L."/>
            <person name="Paulsen I.T."/>
            <person name="Dimopoulos G."/>
            <person name="Collins F.H."/>
            <person name="Birren B."/>
            <person name="Fraser-Liggett C.M."/>
            <person name="Severson D.W."/>
        </authorList>
    </citation>
    <scope>NUCLEOTIDE SEQUENCE [LARGE SCALE GENOMIC DNA]</scope>
    <source>
        <strain evidence="2">Liverpool</strain>
    </source>
</reference>
<feature type="region of interest" description="Disordered" evidence="1">
    <location>
        <begin position="741"/>
        <end position="768"/>
    </location>
</feature>
<dbReference type="CDD" id="cd22086">
    <property type="entry name" value="F-box_EMI"/>
    <property type="match status" value="1"/>
</dbReference>
<dbReference type="GO" id="GO:0007088">
    <property type="term" value="P:regulation of mitotic nuclear division"/>
    <property type="evidence" value="ECO:0007669"/>
    <property type="project" value="InterPro"/>
</dbReference>
<dbReference type="OrthoDB" id="9984940at2759"/>
<organism evidence="2 3">
    <name type="scientific">Aedes aegypti</name>
    <name type="common">Yellowfever mosquito</name>
    <name type="synonym">Culex aegypti</name>
    <dbReference type="NCBI Taxonomy" id="7159"/>
    <lineage>
        <taxon>Eukaryota</taxon>
        <taxon>Metazoa</taxon>
        <taxon>Ecdysozoa</taxon>
        <taxon>Arthropoda</taxon>
        <taxon>Hexapoda</taxon>
        <taxon>Insecta</taxon>
        <taxon>Pterygota</taxon>
        <taxon>Neoptera</taxon>
        <taxon>Endopterygota</taxon>
        <taxon>Diptera</taxon>
        <taxon>Nematocera</taxon>
        <taxon>Culicoidea</taxon>
        <taxon>Culicidae</taxon>
        <taxon>Culicinae</taxon>
        <taxon>Aedini</taxon>
        <taxon>Aedes</taxon>
        <taxon>Stegomyia</taxon>
    </lineage>
</organism>
<feature type="region of interest" description="Disordered" evidence="1">
    <location>
        <begin position="821"/>
        <end position="848"/>
    </location>
</feature>
<dbReference type="PANTHER" id="PTHR15493:SF9">
    <property type="entry name" value="GH14043P"/>
    <property type="match status" value="1"/>
</dbReference>
<feature type="region of interest" description="Disordered" evidence="1">
    <location>
        <begin position="1"/>
        <end position="36"/>
    </location>
</feature>
<dbReference type="Proteomes" id="UP000682892">
    <property type="component" value="Unassembled WGS sequence"/>
</dbReference>
<protein>
    <submittedName>
        <fullName evidence="2">AAEL011794-PA</fullName>
    </submittedName>
</protein>
<name>A0A1S4FU80_AEDAE</name>
<gene>
    <name evidence="2" type="ORF">AaeL_AAEL011794</name>
</gene>
<dbReference type="EMBL" id="CH477799">
    <property type="protein sequence ID" value="EAT36102.1"/>
    <property type="molecule type" value="Genomic_DNA"/>
</dbReference>
<dbReference type="AlphaFoldDB" id="A0A1S4FU80"/>
<dbReference type="Gene3D" id="2.20.25.20">
    <property type="match status" value="1"/>
</dbReference>
<dbReference type="InterPro" id="IPR047147">
    <property type="entry name" value="FBX5_43"/>
</dbReference>
<evidence type="ECO:0000256" key="1">
    <source>
        <dbReference type="SAM" id="MobiDB-lite"/>
    </source>
</evidence>
<dbReference type="OMA" id="HENQKFW"/>
<feature type="region of interest" description="Disordered" evidence="1">
    <location>
        <begin position="606"/>
        <end position="631"/>
    </location>
</feature>